<dbReference type="EMBL" id="BGZK01001051">
    <property type="protein sequence ID" value="GBP69757.1"/>
    <property type="molecule type" value="Genomic_DNA"/>
</dbReference>
<reference evidence="1 2" key="1">
    <citation type="journal article" date="2019" name="Commun. Biol.">
        <title>The bagworm genome reveals a unique fibroin gene that provides high tensile strength.</title>
        <authorList>
            <person name="Kono N."/>
            <person name="Nakamura H."/>
            <person name="Ohtoshi R."/>
            <person name="Tomita M."/>
            <person name="Numata K."/>
            <person name="Arakawa K."/>
        </authorList>
    </citation>
    <scope>NUCLEOTIDE SEQUENCE [LARGE SCALE GENOMIC DNA]</scope>
</reference>
<evidence type="ECO:0000313" key="1">
    <source>
        <dbReference type="EMBL" id="GBP69757.1"/>
    </source>
</evidence>
<sequence>MSPHLSAVGRRRAALPALCALSHKNGNTTVLRRFMFRLSRRPLFPVTSYVFCLCSRSKTSLSTPRSGFVSSFKANVLRFENNPSEAT</sequence>
<comment type="caution">
    <text evidence="1">The sequence shown here is derived from an EMBL/GenBank/DDBJ whole genome shotgun (WGS) entry which is preliminary data.</text>
</comment>
<dbReference type="Proteomes" id="UP000299102">
    <property type="component" value="Unassembled WGS sequence"/>
</dbReference>
<organism evidence="1 2">
    <name type="scientific">Eumeta variegata</name>
    <name type="common">Bagworm moth</name>
    <name type="synonym">Eumeta japonica</name>
    <dbReference type="NCBI Taxonomy" id="151549"/>
    <lineage>
        <taxon>Eukaryota</taxon>
        <taxon>Metazoa</taxon>
        <taxon>Ecdysozoa</taxon>
        <taxon>Arthropoda</taxon>
        <taxon>Hexapoda</taxon>
        <taxon>Insecta</taxon>
        <taxon>Pterygota</taxon>
        <taxon>Neoptera</taxon>
        <taxon>Endopterygota</taxon>
        <taxon>Lepidoptera</taxon>
        <taxon>Glossata</taxon>
        <taxon>Ditrysia</taxon>
        <taxon>Tineoidea</taxon>
        <taxon>Psychidae</taxon>
        <taxon>Oiketicinae</taxon>
        <taxon>Eumeta</taxon>
    </lineage>
</organism>
<evidence type="ECO:0000313" key="2">
    <source>
        <dbReference type="Proteomes" id="UP000299102"/>
    </source>
</evidence>
<dbReference type="AlphaFoldDB" id="A0A4C1Y5D9"/>
<gene>
    <name evidence="1" type="ORF">EVAR_48785_1</name>
</gene>
<accession>A0A4C1Y5D9</accession>
<protein>
    <submittedName>
        <fullName evidence="1">Uncharacterized protein</fullName>
    </submittedName>
</protein>
<keyword evidence="2" id="KW-1185">Reference proteome</keyword>
<name>A0A4C1Y5D9_EUMVA</name>
<proteinExistence type="predicted"/>